<comment type="caution">
    <text evidence="2">The sequence shown here is derived from an EMBL/GenBank/DDBJ whole genome shotgun (WGS) entry which is preliminary data.</text>
</comment>
<proteinExistence type="predicted"/>
<dbReference type="OrthoDB" id="433738at2759"/>
<keyword evidence="1" id="KW-0802">TPR repeat</keyword>
<protein>
    <recommendedName>
        <fullName evidence="4">TPR repeat-containing protein</fullName>
    </recommendedName>
</protein>
<name>A0A8J4PUQ2_9MYCE</name>
<dbReference type="AlphaFoldDB" id="A0A8J4PUQ2"/>
<organism evidence="2 3">
    <name type="scientific">Polysphondylium violaceum</name>
    <dbReference type="NCBI Taxonomy" id="133409"/>
    <lineage>
        <taxon>Eukaryota</taxon>
        <taxon>Amoebozoa</taxon>
        <taxon>Evosea</taxon>
        <taxon>Eumycetozoa</taxon>
        <taxon>Dictyostelia</taxon>
        <taxon>Dictyosteliales</taxon>
        <taxon>Dictyosteliaceae</taxon>
        <taxon>Polysphondylium</taxon>
    </lineage>
</organism>
<sequence>MITSRYLKQLNKVDNHGFISNLFNKVNNNTIHQKHFLNINNSNTNKSNDIYQQQQQKQQSLLSFSLSSKYLSINNRYYSSSSSLVINQETLIEKQYKNLIEEAIIRFEADEMHHVMEPLDKAIKLLPNSSIHAYLLKADIYFFNGQIKESTPFYEKALLLDPTNVKLAYTLARASQLAYGDKRAIPSYQRLLQLDPKNEYALYRLFFSTLEDEYFNALKKIDSQWYNIALSIYIEKYPYSFHPTDIKDILYQVIRDEEEREEINNRSSSRGSDLPRYCIVRNSDGYPRLHRPFFNEVLYQSYETLAYAALSEYNYTDAFQLFKKCQEININSETIFYAGIIKMLRKEINTLELFDFLKSYIEHQKFRCDDKILQLRAQLQIEIEGFD</sequence>
<evidence type="ECO:0008006" key="4">
    <source>
        <dbReference type="Google" id="ProtNLM"/>
    </source>
</evidence>
<dbReference type="SUPFAM" id="SSF48452">
    <property type="entry name" value="TPR-like"/>
    <property type="match status" value="1"/>
</dbReference>
<feature type="repeat" description="TPR" evidence="1">
    <location>
        <begin position="131"/>
        <end position="164"/>
    </location>
</feature>
<evidence type="ECO:0000313" key="3">
    <source>
        <dbReference type="Proteomes" id="UP000695562"/>
    </source>
</evidence>
<dbReference type="Proteomes" id="UP000695562">
    <property type="component" value="Unassembled WGS sequence"/>
</dbReference>
<dbReference type="InterPro" id="IPR011990">
    <property type="entry name" value="TPR-like_helical_dom_sf"/>
</dbReference>
<evidence type="ECO:0000256" key="1">
    <source>
        <dbReference type="PROSITE-ProRule" id="PRU00339"/>
    </source>
</evidence>
<dbReference type="SMART" id="SM00028">
    <property type="entry name" value="TPR"/>
    <property type="match status" value="3"/>
</dbReference>
<dbReference type="InterPro" id="IPR019734">
    <property type="entry name" value="TPR_rpt"/>
</dbReference>
<dbReference type="Pfam" id="PF13181">
    <property type="entry name" value="TPR_8"/>
    <property type="match status" value="1"/>
</dbReference>
<evidence type="ECO:0000313" key="2">
    <source>
        <dbReference type="EMBL" id="KAF2069941.1"/>
    </source>
</evidence>
<reference evidence="2" key="1">
    <citation type="submission" date="2020-01" db="EMBL/GenBank/DDBJ databases">
        <title>Development of genomics and gene disruption for Polysphondylium violaceum indicates a role for the polyketide synthase stlB in stalk morphogenesis.</title>
        <authorList>
            <person name="Narita B."/>
            <person name="Kawabe Y."/>
            <person name="Kin K."/>
            <person name="Saito T."/>
            <person name="Gibbs R."/>
            <person name="Kuspa A."/>
            <person name="Muzny D."/>
            <person name="Queller D."/>
            <person name="Richards S."/>
            <person name="Strassman J."/>
            <person name="Sucgang R."/>
            <person name="Worley K."/>
            <person name="Schaap P."/>
        </authorList>
    </citation>
    <scope>NUCLEOTIDE SEQUENCE</scope>
    <source>
        <strain evidence="2">QSvi11</strain>
    </source>
</reference>
<dbReference type="Gene3D" id="1.25.40.10">
    <property type="entry name" value="Tetratricopeptide repeat domain"/>
    <property type="match status" value="1"/>
</dbReference>
<dbReference type="PROSITE" id="PS50005">
    <property type="entry name" value="TPR"/>
    <property type="match status" value="1"/>
</dbReference>
<accession>A0A8J4PUQ2</accession>
<dbReference type="EMBL" id="AJWJ01000569">
    <property type="protein sequence ID" value="KAF2069941.1"/>
    <property type="molecule type" value="Genomic_DNA"/>
</dbReference>
<gene>
    <name evidence="2" type="ORF">CYY_008738</name>
</gene>
<keyword evidence="3" id="KW-1185">Reference proteome</keyword>